<dbReference type="EC" id="1.1.1.336" evidence="2"/>
<accession>A0A9E5A1N9</accession>
<evidence type="ECO:0000313" key="13">
    <source>
        <dbReference type="EMBL" id="MCZ3373374.1"/>
    </source>
</evidence>
<evidence type="ECO:0000256" key="4">
    <source>
        <dbReference type="ARBA" id="ARBA00023002"/>
    </source>
</evidence>
<evidence type="ECO:0000256" key="2">
    <source>
        <dbReference type="ARBA" id="ARBA00012935"/>
    </source>
</evidence>
<evidence type="ECO:0000259" key="11">
    <source>
        <dbReference type="SMART" id="SM00984"/>
    </source>
</evidence>
<comment type="subunit">
    <text evidence="7">Homotetramer; probably dimer of dimers.</text>
</comment>
<dbReference type="NCBIfam" id="TIGR03026">
    <property type="entry name" value="NDP-sugDHase"/>
    <property type="match status" value="1"/>
</dbReference>
<evidence type="ECO:0000256" key="6">
    <source>
        <dbReference type="ARBA" id="ARBA00030172"/>
    </source>
</evidence>
<dbReference type="PIRSF" id="PIRSF000124">
    <property type="entry name" value="UDPglc_GDPman_dh"/>
    <property type="match status" value="1"/>
</dbReference>
<dbReference type="RefSeq" id="WP_084689254.1">
    <property type="nucleotide sequence ID" value="NZ_JAPVER010000020.1"/>
</dbReference>
<evidence type="ECO:0000256" key="5">
    <source>
        <dbReference type="ARBA" id="ARBA00023027"/>
    </source>
</evidence>
<comment type="similarity">
    <text evidence="1 9">Belongs to the UDP-glucose/GDP-mannose dehydrogenase family.</text>
</comment>
<dbReference type="Gene3D" id="3.40.50.720">
    <property type="entry name" value="NAD(P)-binding Rossmann-like Domain"/>
    <property type="match status" value="2"/>
</dbReference>
<organism evidence="12 14">
    <name type="scientific">Methanobacterium veterum</name>
    <dbReference type="NCBI Taxonomy" id="408577"/>
    <lineage>
        <taxon>Archaea</taxon>
        <taxon>Methanobacteriati</taxon>
        <taxon>Methanobacteriota</taxon>
        <taxon>Methanomada group</taxon>
        <taxon>Methanobacteria</taxon>
        <taxon>Methanobacteriales</taxon>
        <taxon>Methanobacteriaceae</taxon>
        <taxon>Methanobacterium</taxon>
    </lineage>
</organism>
<reference evidence="12" key="1">
    <citation type="submission" date="2022-12" db="EMBL/GenBank/DDBJ databases">
        <title>Reclassification of two methanogenic archaea species isolated from the Kolyma lowland permafrost.</title>
        <authorList>
            <person name="Trubitsyn V.E."/>
            <person name="Rivkina E.M."/>
            <person name="Shcherbakova V.A."/>
        </authorList>
    </citation>
    <scope>NUCLEOTIDE SEQUENCE</scope>
    <source>
        <strain evidence="12">M2</strain>
        <strain evidence="13">MK4</strain>
    </source>
</reference>
<dbReference type="PIRSF" id="PIRSF500136">
    <property type="entry name" value="UDP_ManNAc_DH"/>
    <property type="match status" value="1"/>
</dbReference>
<comment type="caution">
    <text evidence="12">The sequence shown here is derived from an EMBL/GenBank/DDBJ whole genome shotgun (WGS) entry which is preliminary data.</text>
</comment>
<dbReference type="SMART" id="SM00984">
    <property type="entry name" value="UDPG_MGDP_dh_C"/>
    <property type="match status" value="1"/>
</dbReference>
<dbReference type="InterPro" id="IPR008927">
    <property type="entry name" value="6-PGluconate_DH-like_C_sf"/>
</dbReference>
<dbReference type="SUPFAM" id="SSF51735">
    <property type="entry name" value="NAD(P)-binding Rossmann-fold domains"/>
    <property type="match status" value="1"/>
</dbReference>
<dbReference type="Pfam" id="PF03721">
    <property type="entry name" value="UDPG_MGDP_dh_N"/>
    <property type="match status" value="1"/>
</dbReference>
<dbReference type="EMBL" id="JAPVER010000020">
    <property type="protein sequence ID" value="MCZ3367478.1"/>
    <property type="molecule type" value="Genomic_DNA"/>
</dbReference>
<evidence type="ECO:0000256" key="9">
    <source>
        <dbReference type="PIRNR" id="PIRNR000124"/>
    </source>
</evidence>
<dbReference type="InterPro" id="IPR036291">
    <property type="entry name" value="NAD(P)-bd_dom_sf"/>
</dbReference>
<dbReference type="SUPFAM" id="SSF52413">
    <property type="entry name" value="UDP-glucose/GDP-mannose dehydrogenase C-terminal domain"/>
    <property type="match status" value="1"/>
</dbReference>
<dbReference type="GO" id="GO:0089714">
    <property type="term" value="F:UDP-N-acetyl-D-mannosamine dehydrogenase activity"/>
    <property type="evidence" value="ECO:0007669"/>
    <property type="project" value="UniProtKB-EC"/>
</dbReference>
<name>A0A9E5A1N9_9EURY</name>
<dbReference type="Proteomes" id="UP001074446">
    <property type="component" value="Unassembled WGS sequence"/>
</dbReference>
<keyword evidence="4" id="KW-0560">Oxidoreductase</keyword>
<dbReference type="EMBL" id="JAPVES010000030">
    <property type="protein sequence ID" value="MCZ3373374.1"/>
    <property type="molecule type" value="Genomic_DNA"/>
</dbReference>
<gene>
    <name evidence="13" type="ORF">O3H35_12075</name>
    <name evidence="12" type="ORF">O3H54_16415</name>
</gene>
<dbReference type="InterPro" id="IPR017476">
    <property type="entry name" value="UDP-Glc/GDP-Man"/>
</dbReference>
<feature type="transmembrane region" description="Helical" evidence="10">
    <location>
        <begin position="12"/>
        <end position="29"/>
    </location>
</feature>
<keyword evidence="10" id="KW-0812">Transmembrane</keyword>
<feature type="domain" description="UDP-glucose/GDP-mannose dehydrogenase C-terminal" evidence="11">
    <location>
        <begin position="327"/>
        <end position="424"/>
    </location>
</feature>
<evidence type="ECO:0000256" key="10">
    <source>
        <dbReference type="SAM" id="Phobius"/>
    </source>
</evidence>
<dbReference type="InterPro" id="IPR014027">
    <property type="entry name" value="UDP-Glc/GDP-Man_DH_C"/>
</dbReference>
<keyword evidence="5" id="KW-0520">NAD</keyword>
<evidence type="ECO:0000256" key="3">
    <source>
        <dbReference type="ARBA" id="ARBA00016796"/>
    </source>
</evidence>
<dbReference type="PANTHER" id="PTHR43491">
    <property type="entry name" value="UDP-N-ACETYL-D-MANNOSAMINE DEHYDROGENASE"/>
    <property type="match status" value="1"/>
</dbReference>
<dbReference type="Pfam" id="PF03720">
    <property type="entry name" value="UDPG_MGDP_dh_C"/>
    <property type="match status" value="1"/>
</dbReference>
<dbReference type="InterPro" id="IPR028359">
    <property type="entry name" value="UDP_ManNAc/GlcNAc_DH"/>
</dbReference>
<sequence length="464" mass="51482">MFEKIKTRSAKICIVGLGYVGLPTAIFFAQKGFDVIGVARNEEKINLINRGISTIGELKLDHKLSKVINDKKLCATSDLKWATEVSDIIISIVPTPVDEFKEPDLTPIISSGGEIAKGLGTDKLVILESTVYPGVTEEVLQPILERSGLKAGLDFGLAYCPERYNPGDEKHSIENVARVVGGITPEWAEITRELYQIIIKEEVNVLRNIRTAEAAKVIENTQRDLNIALMNELAMIFERLNIDIMDVIDGAQTKWNFNVYYPGCGVGGHCLPVDPYYLVKKAKELGYHSKVIAAGRTINDNMPVHTLNLIQDALNEHEKSVKNSKIVILGFSYKENVGDARESPALTLIKHLKWKGADVVVVDPYIGDTGEYGVLETDLYNALENADAMVLMTCHDEFESIDFERAKNLMKIPILIDGRRIFAPEKLKNIGFSYKGIGAINNNNIKIIKEIPGSKALKTQKTKL</sequence>
<dbReference type="Proteomes" id="UP001068021">
    <property type="component" value="Unassembled WGS sequence"/>
</dbReference>
<evidence type="ECO:0000256" key="8">
    <source>
        <dbReference type="ARBA" id="ARBA00049130"/>
    </source>
</evidence>
<dbReference type="AlphaFoldDB" id="A0A9E5A1N9"/>
<dbReference type="GO" id="GO:0051287">
    <property type="term" value="F:NAD binding"/>
    <property type="evidence" value="ECO:0007669"/>
    <property type="project" value="InterPro"/>
</dbReference>
<comment type="catalytic activity">
    <reaction evidence="8">
        <text>UDP-N-acetyl-alpha-D-mannosamine + 2 NAD(+) + H2O = UDP-N-acetyl-alpha-D-mannosaminouronate + 2 NADH + 3 H(+)</text>
        <dbReference type="Rhea" id="RHEA:25780"/>
        <dbReference type="ChEBI" id="CHEBI:15377"/>
        <dbReference type="ChEBI" id="CHEBI:15378"/>
        <dbReference type="ChEBI" id="CHEBI:57540"/>
        <dbReference type="ChEBI" id="CHEBI:57945"/>
        <dbReference type="ChEBI" id="CHEBI:68623"/>
        <dbReference type="ChEBI" id="CHEBI:70731"/>
        <dbReference type="EC" id="1.1.1.336"/>
    </reaction>
</comment>
<keyword evidence="14" id="KW-1185">Reference proteome</keyword>
<dbReference type="InterPro" id="IPR001732">
    <property type="entry name" value="UDP-Glc/GDP-Man_DH_N"/>
</dbReference>
<dbReference type="SUPFAM" id="SSF48179">
    <property type="entry name" value="6-phosphogluconate dehydrogenase C-terminal domain-like"/>
    <property type="match status" value="1"/>
</dbReference>
<evidence type="ECO:0000256" key="7">
    <source>
        <dbReference type="ARBA" id="ARBA00034325"/>
    </source>
</evidence>
<dbReference type="InterPro" id="IPR014026">
    <property type="entry name" value="UDP-Glc/GDP-Man_DH_dimer"/>
</dbReference>
<evidence type="ECO:0000313" key="14">
    <source>
        <dbReference type="Proteomes" id="UP001068021"/>
    </source>
</evidence>
<proteinExistence type="inferred from homology"/>
<keyword evidence="10" id="KW-1133">Transmembrane helix</keyword>
<dbReference type="GO" id="GO:0016628">
    <property type="term" value="F:oxidoreductase activity, acting on the CH-CH group of donors, NAD or NADP as acceptor"/>
    <property type="evidence" value="ECO:0007669"/>
    <property type="project" value="InterPro"/>
</dbReference>
<dbReference type="Pfam" id="PF00984">
    <property type="entry name" value="UDPG_MGDP_dh"/>
    <property type="match status" value="1"/>
</dbReference>
<dbReference type="PANTHER" id="PTHR43491:SF2">
    <property type="entry name" value="UDP-N-ACETYL-D-MANNOSAMINE DEHYDROGENASE"/>
    <property type="match status" value="1"/>
</dbReference>
<dbReference type="GO" id="GO:0000271">
    <property type="term" value="P:polysaccharide biosynthetic process"/>
    <property type="evidence" value="ECO:0007669"/>
    <property type="project" value="InterPro"/>
</dbReference>
<dbReference type="InterPro" id="IPR036220">
    <property type="entry name" value="UDP-Glc/GDP-Man_DH_C_sf"/>
</dbReference>
<protein>
    <recommendedName>
        <fullName evidence="3">UDP-N-acetyl-D-mannosamine dehydrogenase</fullName>
        <ecNumber evidence="2">1.1.1.336</ecNumber>
    </recommendedName>
    <alternativeName>
        <fullName evidence="6">UDP-ManNAc 6-dehydrogenase</fullName>
    </alternativeName>
</protein>
<evidence type="ECO:0000313" key="12">
    <source>
        <dbReference type="EMBL" id="MCZ3367478.1"/>
    </source>
</evidence>
<keyword evidence="10" id="KW-0472">Membrane</keyword>
<evidence type="ECO:0000256" key="1">
    <source>
        <dbReference type="ARBA" id="ARBA00006601"/>
    </source>
</evidence>